<dbReference type="Pfam" id="PF20564">
    <property type="entry name" value="DUF6774"/>
    <property type="match status" value="1"/>
</dbReference>
<evidence type="ECO:0000313" key="4">
    <source>
        <dbReference type="Proteomes" id="UP000216411"/>
    </source>
</evidence>
<reference evidence="2 5" key="2">
    <citation type="submission" date="2018-05" db="EMBL/GenBank/DDBJ databases">
        <title>Genomic Encyclopedia of Type Strains, Phase IV (KMG-IV): sequencing the most valuable type-strain genomes for metagenomic binning, comparative biology and taxonomic classification.</title>
        <authorList>
            <person name="Goeker M."/>
        </authorList>
    </citation>
    <scope>NUCLEOTIDE SEQUENCE [LARGE SCALE GENOMIC DNA]</scope>
    <source>
        <strain evidence="2 5">DSM 28816</strain>
    </source>
</reference>
<keyword evidence="4" id="KW-1185">Reference proteome</keyword>
<accession>A0A255IM91</accession>
<dbReference type="InterPro" id="IPR046665">
    <property type="entry name" value="DUF6774"/>
</dbReference>
<dbReference type="RefSeq" id="WP_094376911.1">
    <property type="nucleotide sequence ID" value="NZ_NOKA02000002.1"/>
</dbReference>
<dbReference type="AlphaFoldDB" id="A0A255IM91"/>
<organism evidence="3 4">
    <name type="scientific">Lachnotalea glycerini</name>
    <dbReference type="NCBI Taxonomy" id="1763509"/>
    <lineage>
        <taxon>Bacteria</taxon>
        <taxon>Bacillati</taxon>
        <taxon>Bacillota</taxon>
        <taxon>Clostridia</taxon>
        <taxon>Lachnospirales</taxon>
        <taxon>Lachnospiraceae</taxon>
        <taxon>Lachnotalea</taxon>
    </lineage>
</organism>
<evidence type="ECO:0000259" key="1">
    <source>
        <dbReference type="Pfam" id="PF20564"/>
    </source>
</evidence>
<evidence type="ECO:0000313" key="2">
    <source>
        <dbReference type="EMBL" id="PXV95477.1"/>
    </source>
</evidence>
<name>A0A255IM91_9FIRM</name>
<comment type="caution">
    <text evidence="3">The sequence shown here is derived from an EMBL/GenBank/DDBJ whole genome shotgun (WGS) entry which is preliminary data.</text>
</comment>
<reference evidence="3 4" key="1">
    <citation type="journal article" date="2017" name="Genome Announc.">
        <title>Draft Genome Sequence of a Sporulating and Motile Strain of Lachnotalea glycerini Isolated from Water in Quebec City, Canada.</title>
        <authorList>
            <person name="Maheux A.F."/>
            <person name="Boudreau D.K."/>
            <person name="Berube E."/>
            <person name="Boissinot M."/>
            <person name="Raymond F."/>
            <person name="Brodeur S."/>
            <person name="Corbeil J."/>
            <person name="Isabel S."/>
            <person name="Omar R.F."/>
            <person name="Bergeron M.G."/>
        </authorList>
    </citation>
    <scope>NUCLEOTIDE SEQUENCE [LARGE SCALE GENOMIC DNA]</scope>
    <source>
        <strain evidence="3 4">CCRI-19302</strain>
    </source>
</reference>
<sequence>MKPCELVTYVTAIACFISETCEEEELPIICAMLAQLKETLQTMIAQQILCNDQGNLRLEKEVEEIELAKLSLFDENETSHVKNMKLDFETNQFKKDAES</sequence>
<feature type="domain" description="DUF6774" evidence="1">
    <location>
        <begin position="23"/>
        <end position="50"/>
    </location>
</feature>
<protein>
    <recommendedName>
        <fullName evidence="1">DUF6774 domain-containing protein</fullName>
    </recommendedName>
</protein>
<dbReference type="OrthoDB" id="9971775at2"/>
<dbReference type="Proteomes" id="UP000247523">
    <property type="component" value="Unassembled WGS sequence"/>
</dbReference>
<dbReference type="Proteomes" id="UP000216411">
    <property type="component" value="Unassembled WGS sequence"/>
</dbReference>
<proteinExistence type="predicted"/>
<evidence type="ECO:0000313" key="5">
    <source>
        <dbReference type="Proteomes" id="UP000247523"/>
    </source>
</evidence>
<dbReference type="EMBL" id="QICS01000001">
    <property type="protein sequence ID" value="PXV95477.1"/>
    <property type="molecule type" value="Genomic_DNA"/>
</dbReference>
<evidence type="ECO:0000313" key="3">
    <source>
        <dbReference type="EMBL" id="RDY32797.1"/>
    </source>
</evidence>
<gene>
    <name evidence="2" type="ORF">C8E03_101106</name>
    <name evidence="3" type="ORF">CG710_002360</name>
</gene>
<dbReference type="EMBL" id="NOKA02000002">
    <property type="protein sequence ID" value="RDY32797.1"/>
    <property type="molecule type" value="Genomic_DNA"/>
</dbReference>
<reference evidence="3" key="3">
    <citation type="submission" date="2018-07" db="EMBL/GenBank/DDBJ databases">
        <authorList>
            <person name="Quirk P.G."/>
            <person name="Krulwich T.A."/>
        </authorList>
    </citation>
    <scope>NUCLEOTIDE SEQUENCE</scope>
    <source>
        <strain evidence="3">CCRI-19302</strain>
    </source>
</reference>